<dbReference type="KEGG" id="apln:108741900"/>
<dbReference type="GeneID" id="108741900"/>
<dbReference type="InParanoid" id="A0A1W4XJ33"/>
<keyword evidence="1" id="KW-1133">Transmembrane helix</keyword>
<dbReference type="FunCoup" id="A0A1W4XJ33">
    <property type="interactions" value="283"/>
</dbReference>
<evidence type="ECO:0000313" key="3">
    <source>
        <dbReference type="Proteomes" id="UP000192223"/>
    </source>
</evidence>
<reference evidence="4" key="1">
    <citation type="submission" date="2025-08" db="UniProtKB">
        <authorList>
            <consortium name="RefSeq"/>
        </authorList>
    </citation>
    <scope>IDENTIFICATION</scope>
    <source>
        <tissue evidence="4">Entire body</tissue>
    </source>
</reference>
<dbReference type="AlphaFoldDB" id="A0A1W4XJ33"/>
<organism evidence="3 4">
    <name type="scientific">Agrilus planipennis</name>
    <name type="common">Emerald ash borer</name>
    <name type="synonym">Agrilus marcopoli</name>
    <dbReference type="NCBI Taxonomy" id="224129"/>
    <lineage>
        <taxon>Eukaryota</taxon>
        <taxon>Metazoa</taxon>
        <taxon>Ecdysozoa</taxon>
        <taxon>Arthropoda</taxon>
        <taxon>Hexapoda</taxon>
        <taxon>Insecta</taxon>
        <taxon>Pterygota</taxon>
        <taxon>Neoptera</taxon>
        <taxon>Endopterygota</taxon>
        <taxon>Coleoptera</taxon>
        <taxon>Polyphaga</taxon>
        <taxon>Elateriformia</taxon>
        <taxon>Buprestoidea</taxon>
        <taxon>Buprestidae</taxon>
        <taxon>Agrilinae</taxon>
        <taxon>Agrilus</taxon>
    </lineage>
</organism>
<dbReference type="OrthoDB" id="9981889at2759"/>
<keyword evidence="1" id="KW-0472">Membrane</keyword>
<keyword evidence="3" id="KW-1185">Reference proteome</keyword>
<dbReference type="RefSeq" id="XP_018332375.1">
    <property type="nucleotide sequence ID" value="XM_018476873.2"/>
</dbReference>
<dbReference type="STRING" id="224129.A0A1W4XJ33"/>
<sequence>MLTKPILQRAVKQVGQRFKSYKPVPIKNTYNDLPQPCGSWETNYKAQQRKYNLYLLTGIGWTMFSILMLKTNIFFNYSPPDCPSGKIDYSKK</sequence>
<keyword evidence="1" id="KW-0812">Transmembrane</keyword>
<dbReference type="InterPro" id="IPR031973">
    <property type="entry name" value="Deltameth_res_prag01"/>
</dbReference>
<feature type="transmembrane region" description="Helical" evidence="1">
    <location>
        <begin position="51"/>
        <end position="69"/>
    </location>
</feature>
<feature type="domain" description="Deltamethrin resistance protein prag01" evidence="2">
    <location>
        <begin position="31"/>
        <end position="80"/>
    </location>
</feature>
<proteinExistence type="predicted"/>
<dbReference type="CTD" id="1349"/>
<gene>
    <name evidence="4" type="primary">LOC108741900</name>
</gene>
<dbReference type="Pfam" id="PF16020">
    <property type="entry name" value="Deltameth_res"/>
    <property type="match status" value="1"/>
</dbReference>
<accession>A0A1W4XJ33</accession>
<evidence type="ECO:0000313" key="4">
    <source>
        <dbReference type="RefSeq" id="XP_018332375.1"/>
    </source>
</evidence>
<evidence type="ECO:0000259" key="2">
    <source>
        <dbReference type="Pfam" id="PF16020"/>
    </source>
</evidence>
<evidence type="ECO:0000256" key="1">
    <source>
        <dbReference type="SAM" id="Phobius"/>
    </source>
</evidence>
<dbReference type="Proteomes" id="UP000192223">
    <property type="component" value="Unplaced"/>
</dbReference>
<name>A0A1W4XJ33_AGRPL</name>
<protein>
    <submittedName>
        <fullName evidence="4">Uncharacterized protein LOC108741900</fullName>
    </submittedName>
</protein>